<feature type="domain" description="Methyl-accepting transducer" evidence="8">
    <location>
        <begin position="293"/>
        <end position="529"/>
    </location>
</feature>
<dbReference type="Gene3D" id="1.10.287.950">
    <property type="entry name" value="Methyl-accepting chemotaxis protein"/>
    <property type="match status" value="1"/>
</dbReference>
<keyword evidence="7" id="KW-0812">Transmembrane</keyword>
<dbReference type="InterPro" id="IPR003660">
    <property type="entry name" value="HAMP_dom"/>
</dbReference>
<dbReference type="PROSITE" id="PS50885">
    <property type="entry name" value="HAMP"/>
    <property type="match status" value="1"/>
</dbReference>
<keyword evidence="11" id="KW-1185">Reference proteome</keyword>
<protein>
    <recommendedName>
        <fullName evidence="12">Methyl-accepting chemotaxis protein</fullName>
    </recommendedName>
</protein>
<feature type="transmembrane region" description="Helical" evidence="7">
    <location>
        <begin position="204"/>
        <end position="225"/>
    </location>
</feature>
<evidence type="ECO:0000256" key="7">
    <source>
        <dbReference type="SAM" id="Phobius"/>
    </source>
</evidence>
<reference evidence="10 11" key="1">
    <citation type="submission" date="2021-03" db="EMBL/GenBank/DDBJ databases">
        <title>Antimicrobial resistance genes in bacteria isolated from Japanese honey, and their potential for conferring macrolide and lincosamide resistance in the American foulbrood pathogen Paenibacillus larvae.</title>
        <authorList>
            <person name="Okamoto M."/>
            <person name="Kumagai M."/>
            <person name="Kanamori H."/>
            <person name="Takamatsu D."/>
        </authorList>
    </citation>
    <scope>NUCLEOTIDE SEQUENCE [LARGE SCALE GENOMIC DNA]</scope>
    <source>
        <strain evidence="10 11">J21TS3</strain>
    </source>
</reference>
<sequence length="580" mass="63226">MKRRSSLVFKSIIVLSVLFFLMESILSTLNNFRLRDEQMTGLNNIQWTLKNVIAEEIPYIEKAKTLLGSDELMKDEHILLMQKQLDSMKNNEKVSNSYIYMPDVEATGDIGKMTLILGNSEMYQKGLRPGSVYEAKGEFKEALDEMNKKGFAISDVYTDELGEWVSIISEIKDASGKRVAVFGVDFDYDVIAKMQRDRTIQTTVIGTALAALFIVIVIFMVRAILRPISQLSKLSIQAAEGDLTVVAKVKSRDEVGVLAANFNTMIGNIRHLIENVQQTSEKVTQSSKALSASAEQTSKATEEITRAIQEVAQGSETQMQSALESQIAMEEMAVGIQRIAEYSSRLSEHAQEVAQNAEAGNHVVRQSVDEMQSIKTSVADTMTILKELEQRSLEIEEIVSIISNIAGQTNLLALNASIEAARVGEHGKGFAVVAQEVRKLAELSGSSSEQISGMLSEISAYISRASAAMNTSIGQVEQGSQSVQKAGEAFGEIVVSLQNVTEQVHEVSASAQEMSAGSEQVAASLEELARIGKNASGYSQSVAASSEEQMASMQEIAGSAAMLQGMADDLEKEVRVFKLK</sequence>
<evidence type="ECO:0008006" key="12">
    <source>
        <dbReference type="Google" id="ProtNLM"/>
    </source>
</evidence>
<dbReference type="RefSeq" id="WP_212952664.1">
    <property type="nucleotide sequence ID" value="NZ_BORW01000047.1"/>
</dbReference>
<feature type="transmembrane region" description="Helical" evidence="7">
    <location>
        <begin position="7"/>
        <end position="29"/>
    </location>
</feature>
<dbReference type="Pfam" id="PF00672">
    <property type="entry name" value="HAMP"/>
    <property type="match status" value="1"/>
</dbReference>
<keyword evidence="7" id="KW-1133">Transmembrane helix</keyword>
<keyword evidence="3 7" id="KW-0472">Membrane</keyword>
<organism evidence="10 11">
    <name type="scientific">Paenibacillus cookii</name>
    <dbReference type="NCBI Taxonomy" id="157839"/>
    <lineage>
        <taxon>Bacteria</taxon>
        <taxon>Bacillati</taxon>
        <taxon>Bacillota</taxon>
        <taxon>Bacilli</taxon>
        <taxon>Bacillales</taxon>
        <taxon>Paenibacillaceae</taxon>
        <taxon>Paenibacillus</taxon>
    </lineage>
</organism>
<keyword evidence="2" id="KW-1003">Cell membrane</keyword>
<comment type="similarity">
    <text evidence="5">Belongs to the methyl-accepting chemotaxis (MCP) protein family.</text>
</comment>
<dbReference type="Gene3D" id="6.10.340.10">
    <property type="match status" value="1"/>
</dbReference>
<dbReference type="SMART" id="SM00283">
    <property type="entry name" value="MA"/>
    <property type="match status" value="1"/>
</dbReference>
<dbReference type="InterPro" id="IPR004089">
    <property type="entry name" value="MCPsignal_dom"/>
</dbReference>
<evidence type="ECO:0000256" key="2">
    <source>
        <dbReference type="ARBA" id="ARBA00022475"/>
    </source>
</evidence>
<dbReference type="Proteomes" id="UP000680638">
    <property type="component" value="Unassembled WGS sequence"/>
</dbReference>
<comment type="subcellular location">
    <subcellularLocation>
        <location evidence="1">Cell membrane</location>
    </subcellularLocation>
</comment>
<evidence type="ECO:0000256" key="3">
    <source>
        <dbReference type="ARBA" id="ARBA00023136"/>
    </source>
</evidence>
<evidence type="ECO:0000313" key="10">
    <source>
        <dbReference type="EMBL" id="GIO70118.1"/>
    </source>
</evidence>
<dbReference type="SUPFAM" id="SSF58104">
    <property type="entry name" value="Methyl-accepting chemotaxis protein (MCP) signaling domain"/>
    <property type="match status" value="1"/>
</dbReference>
<dbReference type="CDD" id="cd11386">
    <property type="entry name" value="MCP_signal"/>
    <property type="match status" value="1"/>
</dbReference>
<dbReference type="EMBL" id="BORW01000047">
    <property type="protein sequence ID" value="GIO70118.1"/>
    <property type="molecule type" value="Genomic_DNA"/>
</dbReference>
<dbReference type="Pfam" id="PF00015">
    <property type="entry name" value="MCPsignal"/>
    <property type="match status" value="1"/>
</dbReference>
<evidence type="ECO:0000256" key="5">
    <source>
        <dbReference type="ARBA" id="ARBA00029447"/>
    </source>
</evidence>
<evidence type="ECO:0000256" key="6">
    <source>
        <dbReference type="PROSITE-ProRule" id="PRU00284"/>
    </source>
</evidence>
<dbReference type="CDD" id="cd06225">
    <property type="entry name" value="HAMP"/>
    <property type="match status" value="1"/>
</dbReference>
<evidence type="ECO:0000259" key="9">
    <source>
        <dbReference type="PROSITE" id="PS50885"/>
    </source>
</evidence>
<keyword evidence="4 6" id="KW-0807">Transducer</keyword>
<dbReference type="PROSITE" id="PS50111">
    <property type="entry name" value="CHEMOTAXIS_TRANSDUC_2"/>
    <property type="match status" value="1"/>
</dbReference>
<name>A0ABQ4M3V2_9BACL</name>
<dbReference type="PANTHER" id="PTHR32089:SF112">
    <property type="entry name" value="LYSOZYME-LIKE PROTEIN-RELATED"/>
    <property type="match status" value="1"/>
</dbReference>
<accession>A0ABQ4M3V2</accession>
<evidence type="ECO:0000256" key="1">
    <source>
        <dbReference type="ARBA" id="ARBA00004236"/>
    </source>
</evidence>
<evidence type="ECO:0000259" key="8">
    <source>
        <dbReference type="PROSITE" id="PS50111"/>
    </source>
</evidence>
<evidence type="ECO:0000313" key="11">
    <source>
        <dbReference type="Proteomes" id="UP000680638"/>
    </source>
</evidence>
<feature type="domain" description="HAMP" evidence="9">
    <location>
        <begin position="222"/>
        <end position="274"/>
    </location>
</feature>
<dbReference type="SMART" id="SM00304">
    <property type="entry name" value="HAMP"/>
    <property type="match status" value="1"/>
</dbReference>
<comment type="caution">
    <text evidence="10">The sequence shown here is derived from an EMBL/GenBank/DDBJ whole genome shotgun (WGS) entry which is preliminary data.</text>
</comment>
<evidence type="ECO:0000256" key="4">
    <source>
        <dbReference type="ARBA" id="ARBA00023224"/>
    </source>
</evidence>
<proteinExistence type="inferred from homology"/>
<gene>
    <name evidence="10" type="ORF">J21TS3_49390</name>
</gene>
<dbReference type="PANTHER" id="PTHR32089">
    <property type="entry name" value="METHYL-ACCEPTING CHEMOTAXIS PROTEIN MCPB"/>
    <property type="match status" value="1"/>
</dbReference>